<sequence length="87" mass="9097">MALHLTWSFKSPHRLALDGAGRSIELRYEAAGFDSGWLVLIDGQTAARCPDLTSAQDSALVLAANSLTPASLLPTSLAPTSLADTVC</sequence>
<reference evidence="2" key="1">
    <citation type="submission" date="2018-05" db="EMBL/GenBank/DDBJ databases">
        <title>Azospirillum thermophila sp. nov., a novel isolated from hot spring.</title>
        <authorList>
            <person name="Zhao Z."/>
        </authorList>
    </citation>
    <scope>NUCLEOTIDE SEQUENCE [LARGE SCALE GENOMIC DNA]</scope>
    <source>
        <strain evidence="2">CFH 70021</strain>
    </source>
</reference>
<gene>
    <name evidence="1" type="ORF">DEW08_10735</name>
</gene>
<dbReference type="EMBL" id="CP029353">
    <property type="protein sequence ID" value="AWK86652.1"/>
    <property type="molecule type" value="Genomic_DNA"/>
</dbReference>
<name>A0A2S2CQ98_9PROT</name>
<keyword evidence="2" id="KW-1185">Reference proteome</keyword>
<dbReference type="RefSeq" id="WP_109327001.1">
    <property type="nucleotide sequence ID" value="NZ_CP029353.1"/>
</dbReference>
<organism evidence="1 2">
    <name type="scientific">Azospirillum thermophilum</name>
    <dbReference type="NCBI Taxonomy" id="2202148"/>
    <lineage>
        <taxon>Bacteria</taxon>
        <taxon>Pseudomonadati</taxon>
        <taxon>Pseudomonadota</taxon>
        <taxon>Alphaproteobacteria</taxon>
        <taxon>Rhodospirillales</taxon>
        <taxon>Azospirillaceae</taxon>
        <taxon>Azospirillum</taxon>
    </lineage>
</organism>
<dbReference type="Proteomes" id="UP000245629">
    <property type="component" value="Chromosome 2"/>
</dbReference>
<proteinExistence type="predicted"/>
<protein>
    <submittedName>
        <fullName evidence="1">Uncharacterized protein</fullName>
    </submittedName>
</protein>
<dbReference type="KEGG" id="azz:DEW08_10735"/>
<accession>A0A2S2CQ98</accession>
<evidence type="ECO:0000313" key="2">
    <source>
        <dbReference type="Proteomes" id="UP000245629"/>
    </source>
</evidence>
<dbReference type="AlphaFoldDB" id="A0A2S2CQ98"/>
<evidence type="ECO:0000313" key="1">
    <source>
        <dbReference type="EMBL" id="AWK86652.1"/>
    </source>
</evidence>